<feature type="domain" description="Cupin type-2" evidence="1">
    <location>
        <begin position="61"/>
        <end position="129"/>
    </location>
</feature>
<dbReference type="PANTHER" id="PTHR36440">
    <property type="entry name" value="PUTATIVE (AFU_ORTHOLOGUE AFUA_8G07350)-RELATED"/>
    <property type="match status" value="1"/>
</dbReference>
<evidence type="ECO:0000313" key="3">
    <source>
        <dbReference type="Proteomes" id="UP000295627"/>
    </source>
</evidence>
<dbReference type="InterPro" id="IPR053146">
    <property type="entry name" value="QDO-like"/>
</dbReference>
<dbReference type="PANTHER" id="PTHR36440:SF1">
    <property type="entry name" value="PUTATIVE (AFU_ORTHOLOGUE AFUA_8G07350)-RELATED"/>
    <property type="match status" value="1"/>
</dbReference>
<protein>
    <submittedName>
        <fullName evidence="2">Cupin domain-containing protein</fullName>
    </submittedName>
</protein>
<dbReference type="Pfam" id="PF07883">
    <property type="entry name" value="Cupin_2"/>
    <property type="match status" value="1"/>
</dbReference>
<dbReference type="AlphaFoldDB" id="A0A4R5PCC0"/>
<gene>
    <name evidence="2" type="ORF">EJ571_08505</name>
</gene>
<name>A0A4R5PCC0_9MYCO</name>
<evidence type="ECO:0000259" key="1">
    <source>
        <dbReference type="Pfam" id="PF07883"/>
    </source>
</evidence>
<reference evidence="2 3" key="1">
    <citation type="journal article" date="2019" name="Sci. Rep.">
        <title>Extended insight into the Mycobacterium chelonae-abscessus complex through whole genome sequencing of Mycobacterium salmoniphilum outbreak and Mycobacterium salmoniphilum-like strains.</title>
        <authorList>
            <person name="Behra P.R.K."/>
            <person name="Das S."/>
            <person name="Pettersson B.M.F."/>
            <person name="Shirreff L."/>
            <person name="DuCote T."/>
            <person name="Jacobsson K.G."/>
            <person name="Ennis D.G."/>
            <person name="Kirsebom L.A."/>
        </authorList>
    </citation>
    <scope>NUCLEOTIDE SEQUENCE [LARGE SCALE GENOMIC DNA]</scope>
    <source>
        <strain evidence="2 3">DSM 45524</strain>
    </source>
</reference>
<proteinExistence type="predicted"/>
<dbReference type="EMBL" id="RXLR01000014">
    <property type="protein sequence ID" value="TDH21994.1"/>
    <property type="molecule type" value="Genomic_DNA"/>
</dbReference>
<sequence length="185" mass="19872">MTSSSREPIAWNAMTREEFEPGSAPLVRDGDREFVSTAAGNNTGLVLDSEAAGGAVSVLTVSLPKGANGAAPHFHTRSAELFYVVSGRLEILAGDRIEILEQGDTLLVPRLMPHAFGATGDSDVDIFTVLSPGVQRFDYFRLLDRIVHGQADISELQAAQETYDNHFVESAVWAQGRGLSALDAQ</sequence>
<dbReference type="Gene3D" id="2.60.120.10">
    <property type="entry name" value="Jelly Rolls"/>
    <property type="match status" value="1"/>
</dbReference>
<dbReference type="Proteomes" id="UP000295627">
    <property type="component" value="Unassembled WGS sequence"/>
</dbReference>
<dbReference type="InterPro" id="IPR013096">
    <property type="entry name" value="Cupin_2"/>
</dbReference>
<dbReference type="SUPFAM" id="SSF51182">
    <property type="entry name" value="RmlC-like cupins"/>
    <property type="match status" value="1"/>
</dbReference>
<comment type="caution">
    <text evidence="2">The sequence shown here is derived from an EMBL/GenBank/DDBJ whole genome shotgun (WGS) entry which is preliminary data.</text>
</comment>
<accession>A0A4R5PCC0</accession>
<evidence type="ECO:0000313" key="2">
    <source>
        <dbReference type="EMBL" id="TDH21994.1"/>
    </source>
</evidence>
<dbReference type="InterPro" id="IPR011051">
    <property type="entry name" value="RmlC_Cupin_sf"/>
</dbReference>
<organism evidence="2 3">
    <name type="scientific">Mycobacteroides franklinii</name>
    <dbReference type="NCBI Taxonomy" id="948102"/>
    <lineage>
        <taxon>Bacteria</taxon>
        <taxon>Bacillati</taxon>
        <taxon>Actinomycetota</taxon>
        <taxon>Actinomycetes</taxon>
        <taxon>Mycobacteriales</taxon>
        <taxon>Mycobacteriaceae</taxon>
        <taxon>Mycobacteroides</taxon>
    </lineage>
</organism>
<dbReference type="InterPro" id="IPR014710">
    <property type="entry name" value="RmlC-like_jellyroll"/>
</dbReference>